<evidence type="ECO:0000256" key="1">
    <source>
        <dbReference type="ARBA" id="ARBA00004651"/>
    </source>
</evidence>
<feature type="domain" description="Type II secretion system protein GspF" evidence="8">
    <location>
        <begin position="69"/>
        <end position="191"/>
    </location>
</feature>
<gene>
    <name evidence="9" type="ORF">A3I33_02700</name>
</gene>
<sequence length="402" mass="44174">MQFHYKASETSGKLIEGDLDAGSPGEVLEWMVQRSLKPISIKVAGVGAEKIMKGRFSAKITIEDQVFLTKYLALMLKVGTDLFRAIDILVLDFNKPAMKALLLEMKDALGKGQPFYTTFARHPQHFSPVFVNLIKAGESSGTLEGVLNKLSVDLEKQWELRNKIKGSLVYPFILVILSLVVLFLMVSLALPQIAETFTSGALEPPLFSRIVFAIGFFFRDYMVLLIFSFISMGVGTWIFLKSVTGKRFVSRLIGKTPVVKEVIRKIALQRFASTLSSLIRSGTPILEALETTAESAGIGELKDALIRIAREGLTKGLTVGEAFRKEPYFPRVVVNLVAISEQSGHLEEVLDTLSDFYESEIDASIKTLVSFLEPALLVVIGGVVGLVAVAVIVPIYQLVGQV</sequence>
<comment type="similarity">
    <text evidence="2">Belongs to the GSP F family.</text>
</comment>
<keyword evidence="3" id="KW-1003">Cell membrane</keyword>
<evidence type="ECO:0000313" key="9">
    <source>
        <dbReference type="EMBL" id="OGY60509.1"/>
    </source>
</evidence>
<proteinExistence type="inferred from homology"/>
<dbReference type="GO" id="GO:0005886">
    <property type="term" value="C:plasma membrane"/>
    <property type="evidence" value="ECO:0007669"/>
    <property type="project" value="UniProtKB-SubCell"/>
</dbReference>
<evidence type="ECO:0000256" key="2">
    <source>
        <dbReference type="ARBA" id="ARBA00005745"/>
    </source>
</evidence>
<evidence type="ECO:0000256" key="4">
    <source>
        <dbReference type="ARBA" id="ARBA00022692"/>
    </source>
</evidence>
<dbReference type="EMBL" id="MHJA01000030">
    <property type="protein sequence ID" value="OGY60509.1"/>
    <property type="molecule type" value="Genomic_DNA"/>
</dbReference>
<name>A0A1G1Z7V5_9BACT</name>
<evidence type="ECO:0000313" key="10">
    <source>
        <dbReference type="Proteomes" id="UP000176544"/>
    </source>
</evidence>
<accession>A0A1G1Z7V5</accession>
<evidence type="ECO:0000259" key="8">
    <source>
        <dbReference type="Pfam" id="PF00482"/>
    </source>
</evidence>
<keyword evidence="6 7" id="KW-0472">Membrane</keyword>
<evidence type="ECO:0000256" key="6">
    <source>
        <dbReference type="ARBA" id="ARBA00023136"/>
    </source>
</evidence>
<dbReference type="PANTHER" id="PTHR30012:SF0">
    <property type="entry name" value="TYPE II SECRETION SYSTEM PROTEIN F-RELATED"/>
    <property type="match status" value="1"/>
</dbReference>
<evidence type="ECO:0000256" key="7">
    <source>
        <dbReference type="SAM" id="Phobius"/>
    </source>
</evidence>
<dbReference type="InterPro" id="IPR042094">
    <property type="entry name" value="T2SS_GspF_sf"/>
</dbReference>
<protein>
    <recommendedName>
        <fullName evidence="8">Type II secretion system protein GspF domain-containing protein</fullName>
    </recommendedName>
</protein>
<organism evidence="9 10">
    <name type="scientific">Candidatus Colwellbacteria bacterium RIFCSPLOWO2_02_FULL_45_11</name>
    <dbReference type="NCBI Taxonomy" id="1797692"/>
    <lineage>
        <taxon>Bacteria</taxon>
        <taxon>Candidatus Colwelliibacteriota</taxon>
    </lineage>
</organism>
<reference evidence="9 10" key="1">
    <citation type="journal article" date="2016" name="Nat. Commun.">
        <title>Thousands of microbial genomes shed light on interconnected biogeochemical processes in an aquifer system.</title>
        <authorList>
            <person name="Anantharaman K."/>
            <person name="Brown C.T."/>
            <person name="Hug L.A."/>
            <person name="Sharon I."/>
            <person name="Castelle C.J."/>
            <person name="Probst A.J."/>
            <person name="Thomas B.C."/>
            <person name="Singh A."/>
            <person name="Wilkins M.J."/>
            <person name="Karaoz U."/>
            <person name="Brodie E.L."/>
            <person name="Williams K.H."/>
            <person name="Hubbard S.S."/>
            <person name="Banfield J.F."/>
        </authorList>
    </citation>
    <scope>NUCLEOTIDE SEQUENCE [LARGE SCALE GENOMIC DNA]</scope>
</reference>
<feature type="transmembrane region" description="Helical" evidence="7">
    <location>
        <begin position="210"/>
        <end position="240"/>
    </location>
</feature>
<keyword evidence="5 7" id="KW-1133">Transmembrane helix</keyword>
<dbReference type="Gene3D" id="1.20.81.30">
    <property type="entry name" value="Type II secretion system (T2SS), domain F"/>
    <property type="match status" value="2"/>
</dbReference>
<keyword evidence="4 7" id="KW-0812">Transmembrane</keyword>
<feature type="transmembrane region" description="Helical" evidence="7">
    <location>
        <begin position="375"/>
        <end position="399"/>
    </location>
</feature>
<feature type="transmembrane region" description="Helical" evidence="7">
    <location>
        <begin position="168"/>
        <end position="190"/>
    </location>
</feature>
<dbReference type="InterPro" id="IPR003004">
    <property type="entry name" value="GspF/PilC"/>
</dbReference>
<dbReference type="Pfam" id="PF00482">
    <property type="entry name" value="T2SSF"/>
    <property type="match status" value="2"/>
</dbReference>
<comment type="subcellular location">
    <subcellularLocation>
        <location evidence="1">Cell membrane</location>
        <topology evidence="1">Multi-pass membrane protein</topology>
    </subcellularLocation>
</comment>
<dbReference type="STRING" id="1797692.A3I33_02700"/>
<dbReference type="AlphaFoldDB" id="A0A1G1Z7V5"/>
<comment type="caution">
    <text evidence="9">The sequence shown here is derived from an EMBL/GenBank/DDBJ whole genome shotgun (WGS) entry which is preliminary data.</text>
</comment>
<dbReference type="PRINTS" id="PR00812">
    <property type="entry name" value="BCTERIALGSPF"/>
</dbReference>
<feature type="domain" description="Type II secretion system protein GspF" evidence="8">
    <location>
        <begin position="271"/>
        <end position="394"/>
    </location>
</feature>
<evidence type="ECO:0000256" key="3">
    <source>
        <dbReference type="ARBA" id="ARBA00022475"/>
    </source>
</evidence>
<dbReference type="Proteomes" id="UP000176544">
    <property type="component" value="Unassembled WGS sequence"/>
</dbReference>
<dbReference type="PANTHER" id="PTHR30012">
    <property type="entry name" value="GENERAL SECRETION PATHWAY PROTEIN"/>
    <property type="match status" value="1"/>
</dbReference>
<dbReference type="InterPro" id="IPR018076">
    <property type="entry name" value="T2SS_GspF_dom"/>
</dbReference>
<evidence type="ECO:0000256" key="5">
    <source>
        <dbReference type="ARBA" id="ARBA00022989"/>
    </source>
</evidence>